<organism evidence="1 2">
    <name type="scientific">Marasmius crinis-equi</name>
    <dbReference type="NCBI Taxonomy" id="585013"/>
    <lineage>
        <taxon>Eukaryota</taxon>
        <taxon>Fungi</taxon>
        <taxon>Dikarya</taxon>
        <taxon>Basidiomycota</taxon>
        <taxon>Agaricomycotina</taxon>
        <taxon>Agaricomycetes</taxon>
        <taxon>Agaricomycetidae</taxon>
        <taxon>Agaricales</taxon>
        <taxon>Marasmiineae</taxon>
        <taxon>Marasmiaceae</taxon>
        <taxon>Marasmius</taxon>
    </lineage>
</organism>
<dbReference type="Gene3D" id="3.80.10.10">
    <property type="entry name" value="Ribonuclease Inhibitor"/>
    <property type="match status" value="1"/>
</dbReference>
<gene>
    <name evidence="1" type="ORF">V5O48_010658</name>
</gene>
<dbReference type="EMBL" id="JBAHYK010000789">
    <property type="protein sequence ID" value="KAL0571308.1"/>
    <property type="molecule type" value="Genomic_DNA"/>
</dbReference>
<keyword evidence="2" id="KW-1185">Reference proteome</keyword>
<evidence type="ECO:0008006" key="3">
    <source>
        <dbReference type="Google" id="ProtNLM"/>
    </source>
</evidence>
<evidence type="ECO:0000313" key="2">
    <source>
        <dbReference type="Proteomes" id="UP001465976"/>
    </source>
</evidence>
<name>A0ABR3F7S9_9AGAR</name>
<evidence type="ECO:0000313" key="1">
    <source>
        <dbReference type="EMBL" id="KAL0571308.1"/>
    </source>
</evidence>
<sequence>MDRLPTETLCVIFNLSVFQDASNANIETKADITEGRTWPCIMDLSSGPWSVSRVCTRWRAITTSLPSLWSRFLLSTKDLALERKKDPNQMFERWLTLSGTSKLSFLIQTDGVCNVGTPDLFHTLIGHADRWERIEIINSSYAFWSRLHHRGVKHHLRSLKSVTFLAEDDNHSYIHDGYQDPFNYSYYSLFEQAPCLHSLINRDYFALFDIPMPWEQLTEYEGSHRISYLDHLSVLHKTPNLTFCTLAIDYDQFHSPESDIDQKSLTLPKLRTLRVKLFTSDAETADFSSRIRSMSLPFLQSLSIETDGSPMVTPYDAFAEALRSSSAILQRLELSGNDADPECVIGLLRASSSVSFLSLGILDTDRVSDLLNTVIGRLGVEENDEIFLPHLHTLELKLPGTFSIRDVDFTVLASVIRTRRNTASGGIRNLELLFGEEAIEYECRLLSFEPNMLPPRLEVLQEEGLSIAVRVSSDVKED</sequence>
<reference evidence="1 2" key="1">
    <citation type="submission" date="2024-02" db="EMBL/GenBank/DDBJ databases">
        <title>A draft genome for the cacao thread blight pathogen Marasmius crinis-equi.</title>
        <authorList>
            <person name="Cohen S.P."/>
            <person name="Baruah I.K."/>
            <person name="Amoako-Attah I."/>
            <person name="Bukari Y."/>
            <person name="Meinhardt L.W."/>
            <person name="Bailey B.A."/>
        </authorList>
    </citation>
    <scope>NUCLEOTIDE SEQUENCE [LARGE SCALE GENOMIC DNA]</scope>
    <source>
        <strain evidence="1 2">GH-76</strain>
    </source>
</reference>
<comment type="caution">
    <text evidence="1">The sequence shown here is derived from an EMBL/GenBank/DDBJ whole genome shotgun (WGS) entry which is preliminary data.</text>
</comment>
<protein>
    <recommendedName>
        <fullName evidence="3">F-box domain-containing protein</fullName>
    </recommendedName>
</protein>
<dbReference type="InterPro" id="IPR032675">
    <property type="entry name" value="LRR_dom_sf"/>
</dbReference>
<dbReference type="Proteomes" id="UP001465976">
    <property type="component" value="Unassembled WGS sequence"/>
</dbReference>
<accession>A0ABR3F7S9</accession>
<proteinExistence type="predicted"/>